<organism evidence="2">
    <name type="scientific">Eremomyces bilateralis CBS 781.70</name>
    <dbReference type="NCBI Taxonomy" id="1392243"/>
    <lineage>
        <taxon>Eukaryota</taxon>
        <taxon>Fungi</taxon>
        <taxon>Dikarya</taxon>
        <taxon>Ascomycota</taxon>
        <taxon>Pezizomycotina</taxon>
        <taxon>Dothideomycetes</taxon>
        <taxon>Dothideomycetes incertae sedis</taxon>
        <taxon>Eremomycetales</taxon>
        <taxon>Eremomycetaceae</taxon>
        <taxon>Eremomyces</taxon>
    </lineage>
</organism>
<gene>
    <name evidence="2 4" type="ORF">P152DRAFT_492624</name>
</gene>
<dbReference type="EMBL" id="ML975150">
    <property type="protein sequence ID" value="KAF1816419.1"/>
    <property type="molecule type" value="Genomic_DNA"/>
</dbReference>
<evidence type="ECO:0000259" key="1">
    <source>
        <dbReference type="Pfam" id="PF07883"/>
    </source>
</evidence>
<reference evidence="2 4" key="1">
    <citation type="submission" date="2020-01" db="EMBL/GenBank/DDBJ databases">
        <authorList>
            <consortium name="DOE Joint Genome Institute"/>
            <person name="Haridas S."/>
            <person name="Albert R."/>
            <person name="Binder M."/>
            <person name="Bloem J."/>
            <person name="Labutti K."/>
            <person name="Salamov A."/>
            <person name="Andreopoulos B."/>
            <person name="Baker S.E."/>
            <person name="Barry K."/>
            <person name="Bills G."/>
            <person name="Bluhm B.H."/>
            <person name="Cannon C."/>
            <person name="Castanera R."/>
            <person name="Culley D.E."/>
            <person name="Daum C."/>
            <person name="Ezra D."/>
            <person name="Gonzalez J.B."/>
            <person name="Henrissat B."/>
            <person name="Kuo A."/>
            <person name="Liang C."/>
            <person name="Lipzen A."/>
            <person name="Lutzoni F."/>
            <person name="Magnuson J."/>
            <person name="Mondo S."/>
            <person name="Nolan M."/>
            <person name="Ohm R."/>
            <person name="Pangilinan J."/>
            <person name="Park H.-J."/>
            <person name="Ramirez L."/>
            <person name="Alfaro M."/>
            <person name="Sun H."/>
            <person name="Tritt A."/>
            <person name="Yoshinaga Y."/>
            <person name="Zwiers L.-H."/>
            <person name="Turgeon B.G."/>
            <person name="Goodwin S.B."/>
            <person name="Spatafora J.W."/>
            <person name="Crous P.W."/>
            <person name="Grigoriev I.V."/>
        </authorList>
    </citation>
    <scope>NUCLEOTIDE SEQUENCE</scope>
    <source>
        <strain evidence="2 4">CBS 781.70</strain>
    </source>
</reference>
<dbReference type="SUPFAM" id="SSF51182">
    <property type="entry name" value="RmlC-like cupins"/>
    <property type="match status" value="1"/>
</dbReference>
<dbReference type="GeneID" id="54422757"/>
<evidence type="ECO:0000313" key="4">
    <source>
        <dbReference type="RefSeq" id="XP_033538050.1"/>
    </source>
</evidence>
<dbReference type="Pfam" id="PF07883">
    <property type="entry name" value="Cupin_2"/>
    <property type="match status" value="1"/>
</dbReference>
<dbReference type="Proteomes" id="UP000504638">
    <property type="component" value="Unplaced"/>
</dbReference>
<dbReference type="PANTHER" id="PTHR36156:SF3">
    <property type="entry name" value="CUPIN 2 CONSERVED BARREL DOMAIN-CONTAINING PROTEIN"/>
    <property type="match status" value="1"/>
</dbReference>
<dbReference type="OrthoDB" id="5840532at2759"/>
<dbReference type="InterPro" id="IPR011051">
    <property type="entry name" value="RmlC_Cupin_sf"/>
</dbReference>
<proteinExistence type="predicted"/>
<dbReference type="InterPro" id="IPR013096">
    <property type="entry name" value="Cupin_2"/>
</dbReference>
<name>A0A6G1GEX3_9PEZI</name>
<dbReference type="InterPro" id="IPR047142">
    <property type="entry name" value="OryJ/VirC-like"/>
</dbReference>
<sequence>MGQDPSLRNNLATVHRYITTHNSDGKAIFSGSQPETLDPTPLPDGRAEFRLGFATHKFPIQLTGDPDLGFYADKLANPPGLNLSNGSVLRYVDMPPNSVSPMHRTVSLDYGIVLEGQISLILDSGESKVMEKGDCAIQRGTNHAWHNQHATEWARMVFILLPCFPIEIQNARLGENLGDMNGVPAST</sequence>
<dbReference type="AlphaFoldDB" id="A0A6G1GEX3"/>
<evidence type="ECO:0000313" key="2">
    <source>
        <dbReference type="EMBL" id="KAF1816419.1"/>
    </source>
</evidence>
<dbReference type="RefSeq" id="XP_033538050.1">
    <property type="nucleotide sequence ID" value="XM_033682187.1"/>
</dbReference>
<protein>
    <recommendedName>
        <fullName evidence="1">Cupin type-2 domain-containing protein</fullName>
    </recommendedName>
</protein>
<accession>A0A6G1GEX3</accession>
<reference evidence="4" key="2">
    <citation type="submission" date="2020-04" db="EMBL/GenBank/DDBJ databases">
        <authorList>
            <consortium name="NCBI Genome Project"/>
        </authorList>
    </citation>
    <scope>NUCLEOTIDE SEQUENCE</scope>
    <source>
        <strain evidence="4">CBS 781.70</strain>
    </source>
</reference>
<dbReference type="Gene3D" id="2.60.120.10">
    <property type="entry name" value="Jelly Rolls"/>
    <property type="match status" value="1"/>
</dbReference>
<dbReference type="PANTHER" id="PTHR36156">
    <property type="entry name" value="SLR2101 PROTEIN"/>
    <property type="match status" value="1"/>
</dbReference>
<dbReference type="InterPro" id="IPR014710">
    <property type="entry name" value="RmlC-like_jellyroll"/>
</dbReference>
<feature type="domain" description="Cupin type-2" evidence="1">
    <location>
        <begin position="91"/>
        <end position="157"/>
    </location>
</feature>
<evidence type="ECO:0000313" key="3">
    <source>
        <dbReference type="Proteomes" id="UP000504638"/>
    </source>
</evidence>
<dbReference type="CDD" id="cd02231">
    <property type="entry name" value="cupin_BLL6423-like"/>
    <property type="match status" value="1"/>
</dbReference>
<reference evidence="4" key="3">
    <citation type="submission" date="2025-04" db="UniProtKB">
        <authorList>
            <consortium name="RefSeq"/>
        </authorList>
    </citation>
    <scope>IDENTIFICATION</scope>
    <source>
        <strain evidence="4">CBS 781.70</strain>
    </source>
</reference>
<keyword evidence="3" id="KW-1185">Reference proteome</keyword>